<dbReference type="InterPro" id="IPR008969">
    <property type="entry name" value="CarboxyPept-like_regulatory"/>
</dbReference>
<sequence length="891" mass="100401">MHIFGYVARNVLFVLFGLIFGYEVSYAQTITIKGQVLDEKKQPVSYASVVISTDSLSKKDISYAVTDEHGQFRIGQLSAIPDERWIHVRSIGYLGFHKQISLRAVKSPLDITLTEDTKELEEVVVVARARDAYAKGDTIVFNSKNYTLGNERNLGDVVKKMPGMEVDQTGNISYQGKKIGKVLVDGQDILSSSSGVAMNTLPPDFANSIELLSNYTDGDIAHAFKAEEQLALNLKSNKKVALSGSFEGGGGLKDKFISKASLITVLPKISASTIINANNTGEAVFSIQDYMSNIIDFESIRSGASTQTSLSLSPEEQQFLLPPTNEHARTAGLANINISWTPHSSYKLRASTLFNKGKSEGAHTKTDTYTLPENYFTNISTGTADKETQLVSQYLSQKWIPSRFFSVSAKTKIDIRNHNADNIYANTFNDNHIHALEKPKNHFSGIKQDIETKWLLSKGLLFGGGSFVFNKGKINSDIYTDVLLLPLPHINGNSIYPYFHEHIKKNMEKGFNAYVGGMYPVLNNIYLRGEFSMSMNWNELKMAYPTSINEETADLSVFRPYISLMKNKGVFRFNIGSYFSSYRQKTSPELLREKSLFYIEPHASIELVMSNQHRLMLSVSEAVSPSTIDYFSQQILAKGYNNLQLPSKLSNPFAKRFKGNLSYAYFSLFNRLSMYGNLSYIKDRDTHITVTTSKGLLISNFYQDGGWSNTLRTNAYLSKGIGTLPLDIKLSGKYTLSKHNLMRVDKEDELINKRVDAKLDLISRLYQSPVNFEIGVRFSRLDQKFTYSDIHSWNQEFGGFATTHVNIGNFVFSVSGKSNRIEDAEAKRYFRDLDFSLKYKLSKLDIKLQGENVFHLKDNEWMKEILTPTVQSTILYRRLPGHILLSLSYTL</sequence>
<organism evidence="1 2">
    <name type="scientific">Porphyromonas gingivalis F0570</name>
    <dbReference type="NCBI Taxonomy" id="1227271"/>
    <lineage>
        <taxon>Bacteria</taxon>
        <taxon>Pseudomonadati</taxon>
        <taxon>Bacteroidota</taxon>
        <taxon>Bacteroidia</taxon>
        <taxon>Bacteroidales</taxon>
        <taxon>Porphyromonadaceae</taxon>
        <taxon>Porphyromonas</taxon>
    </lineage>
</organism>
<dbReference type="Pfam" id="PF13620">
    <property type="entry name" value="CarboxypepD_reg"/>
    <property type="match status" value="1"/>
</dbReference>
<proteinExistence type="predicted"/>
<dbReference type="SUPFAM" id="SSF49464">
    <property type="entry name" value="Carboxypeptidase regulatory domain-like"/>
    <property type="match status" value="1"/>
</dbReference>
<name>A0A0E2LS73_PORGN</name>
<dbReference type="RefSeq" id="WP_021663249.1">
    <property type="nucleotide sequence ID" value="NZ_KI259127.1"/>
</dbReference>
<protein>
    <recommendedName>
        <fullName evidence="3">Outer membrane protein beta-barrel domain-containing protein</fullName>
    </recommendedName>
</protein>
<dbReference type="PATRIC" id="fig|1227271.3.peg.456"/>
<evidence type="ECO:0000313" key="1">
    <source>
        <dbReference type="EMBL" id="ERJ68217.1"/>
    </source>
</evidence>
<dbReference type="Gene3D" id="2.170.130.10">
    <property type="entry name" value="TonB-dependent receptor, plug domain"/>
    <property type="match status" value="1"/>
</dbReference>
<gene>
    <name evidence="1" type="ORF">HMPREF1555_00503</name>
</gene>
<dbReference type="AlphaFoldDB" id="A0A0E2LS73"/>
<dbReference type="EMBL" id="AWUW01000029">
    <property type="protein sequence ID" value="ERJ68217.1"/>
    <property type="molecule type" value="Genomic_DNA"/>
</dbReference>
<accession>A0A0E2LS73</accession>
<dbReference type="SUPFAM" id="SSF56935">
    <property type="entry name" value="Porins"/>
    <property type="match status" value="1"/>
</dbReference>
<reference evidence="1 2" key="1">
    <citation type="submission" date="2013-06" db="EMBL/GenBank/DDBJ databases">
        <authorList>
            <person name="Weinstock G."/>
            <person name="Sodergren E."/>
            <person name="Lobos E.A."/>
            <person name="Fulton L."/>
            <person name="Fulton R."/>
            <person name="Courtney L."/>
            <person name="Fronick C."/>
            <person name="O'Laughlin M."/>
            <person name="Godfrey J."/>
            <person name="Wilson R.M."/>
            <person name="Miner T."/>
            <person name="Farmer C."/>
            <person name="Delehaunty K."/>
            <person name="Cordes M."/>
            <person name="Minx P."/>
            <person name="Tomlinson C."/>
            <person name="Chen J."/>
            <person name="Wollam A."/>
            <person name="Pepin K.H."/>
            <person name="Bhonagiri V."/>
            <person name="Zhang X."/>
            <person name="Warren W."/>
            <person name="Mitreva M."/>
            <person name="Mardis E.R."/>
            <person name="Wilson R.K."/>
        </authorList>
    </citation>
    <scope>NUCLEOTIDE SEQUENCE [LARGE SCALE GENOMIC DNA]</scope>
    <source>
        <strain evidence="1 2">F0570</strain>
    </source>
</reference>
<dbReference type="HOGENOM" id="CLU_329786_0_0_10"/>
<dbReference type="InterPro" id="IPR037066">
    <property type="entry name" value="Plug_dom_sf"/>
</dbReference>
<comment type="caution">
    <text evidence="1">The sequence shown here is derived from an EMBL/GenBank/DDBJ whole genome shotgun (WGS) entry which is preliminary data.</text>
</comment>
<evidence type="ECO:0000313" key="2">
    <source>
        <dbReference type="Proteomes" id="UP000016630"/>
    </source>
</evidence>
<evidence type="ECO:0008006" key="3">
    <source>
        <dbReference type="Google" id="ProtNLM"/>
    </source>
</evidence>
<dbReference type="Proteomes" id="UP000016630">
    <property type="component" value="Unassembled WGS sequence"/>
</dbReference>